<keyword evidence="3 9" id="KW-0347">Helicase</keyword>
<dbReference type="GO" id="GO:0005524">
    <property type="term" value="F:ATP binding"/>
    <property type="evidence" value="ECO:0007669"/>
    <property type="project" value="UniProtKB-UniRule"/>
</dbReference>
<dbReference type="PROSITE" id="PS00039">
    <property type="entry name" value="DEAD_ATP_HELICASE"/>
    <property type="match status" value="1"/>
</dbReference>
<organism evidence="15 16">
    <name type="scientific">Cinara cedri</name>
    <dbReference type="NCBI Taxonomy" id="506608"/>
    <lineage>
        <taxon>Eukaryota</taxon>
        <taxon>Metazoa</taxon>
        <taxon>Ecdysozoa</taxon>
        <taxon>Arthropoda</taxon>
        <taxon>Hexapoda</taxon>
        <taxon>Insecta</taxon>
        <taxon>Pterygota</taxon>
        <taxon>Neoptera</taxon>
        <taxon>Paraneoptera</taxon>
        <taxon>Hemiptera</taxon>
        <taxon>Sternorrhyncha</taxon>
        <taxon>Aphidomorpha</taxon>
        <taxon>Aphidoidea</taxon>
        <taxon>Aphididae</taxon>
        <taxon>Lachninae</taxon>
        <taxon>Cinara</taxon>
    </lineage>
</organism>
<dbReference type="OrthoDB" id="7396459at2759"/>
<evidence type="ECO:0000256" key="11">
    <source>
        <dbReference type="SAM" id="MobiDB-lite"/>
    </source>
</evidence>
<evidence type="ECO:0000256" key="7">
    <source>
        <dbReference type="ARBA" id="ARBA00038002"/>
    </source>
</evidence>
<dbReference type="GO" id="GO:0010468">
    <property type="term" value="P:regulation of gene expression"/>
    <property type="evidence" value="ECO:0007669"/>
    <property type="project" value="UniProtKB-ARBA"/>
</dbReference>
<dbReference type="InterPro" id="IPR001650">
    <property type="entry name" value="Helicase_C-like"/>
</dbReference>
<dbReference type="PROSITE" id="PS51192">
    <property type="entry name" value="HELICASE_ATP_BIND_1"/>
    <property type="match status" value="1"/>
</dbReference>
<evidence type="ECO:0000256" key="9">
    <source>
        <dbReference type="RuleBase" id="RU000492"/>
    </source>
</evidence>
<evidence type="ECO:0000256" key="8">
    <source>
        <dbReference type="PROSITE-ProRule" id="PRU00552"/>
    </source>
</evidence>
<dbReference type="PROSITE" id="PS51194">
    <property type="entry name" value="HELICASE_CTER"/>
    <property type="match status" value="1"/>
</dbReference>
<dbReference type="InterPro" id="IPR014014">
    <property type="entry name" value="RNA_helicase_DEAD_Q_motif"/>
</dbReference>
<keyword evidence="2 9" id="KW-0378">Hydrolase</keyword>
<dbReference type="InterPro" id="IPR056330">
    <property type="entry name" value="CTT_SPB4"/>
</dbReference>
<dbReference type="GO" id="GO:0003723">
    <property type="term" value="F:RNA binding"/>
    <property type="evidence" value="ECO:0007669"/>
    <property type="project" value="UniProtKB-UniRule"/>
</dbReference>
<dbReference type="SMART" id="SM01178">
    <property type="entry name" value="DUF4217"/>
    <property type="match status" value="1"/>
</dbReference>
<comment type="domain">
    <text evidence="10">The Q motif is unique to and characteristic of the DEAD box family of RNA helicases and controls ATP binding and hydrolysis.</text>
</comment>
<dbReference type="PROSITE" id="PS51195">
    <property type="entry name" value="Q_MOTIF"/>
    <property type="match status" value="1"/>
</dbReference>
<comment type="function">
    <text evidence="10">RNA helicase.</text>
</comment>
<feature type="short sequence motif" description="Q motif" evidence="8">
    <location>
        <begin position="10"/>
        <end position="39"/>
    </location>
</feature>
<dbReference type="EMBL" id="CABPRJ010001428">
    <property type="protein sequence ID" value="VVC35848.1"/>
    <property type="molecule type" value="Genomic_DNA"/>
</dbReference>
<comment type="similarity">
    <text evidence="7">Belongs to the DEAD box helicase family. DDX55/SPB4 subfamily.</text>
</comment>
<comment type="catalytic activity">
    <reaction evidence="10">
        <text>ATP + H2O = ADP + phosphate + H(+)</text>
        <dbReference type="Rhea" id="RHEA:13065"/>
        <dbReference type="ChEBI" id="CHEBI:15377"/>
        <dbReference type="ChEBI" id="CHEBI:15378"/>
        <dbReference type="ChEBI" id="CHEBI:30616"/>
        <dbReference type="ChEBI" id="CHEBI:43474"/>
        <dbReference type="ChEBI" id="CHEBI:456216"/>
        <dbReference type="EC" id="3.6.4.13"/>
    </reaction>
</comment>
<accession>A0A5E4MUE4</accession>
<dbReference type="CDD" id="cd17960">
    <property type="entry name" value="DEADc_DDX55"/>
    <property type="match status" value="1"/>
</dbReference>
<dbReference type="Pfam" id="PF13959">
    <property type="entry name" value="CTE_SPB4"/>
    <property type="match status" value="1"/>
</dbReference>
<dbReference type="Pfam" id="PF00271">
    <property type="entry name" value="Helicase_C"/>
    <property type="match status" value="1"/>
</dbReference>
<dbReference type="InterPro" id="IPR025313">
    <property type="entry name" value="SPB4-like_CTE"/>
</dbReference>
<dbReference type="Proteomes" id="UP000325440">
    <property type="component" value="Unassembled WGS sequence"/>
</dbReference>
<evidence type="ECO:0000313" key="15">
    <source>
        <dbReference type="EMBL" id="VVC35848.1"/>
    </source>
</evidence>
<evidence type="ECO:0000256" key="1">
    <source>
        <dbReference type="ARBA" id="ARBA00022741"/>
    </source>
</evidence>
<dbReference type="SUPFAM" id="SSF52540">
    <property type="entry name" value="P-loop containing nucleoside triphosphate hydrolases"/>
    <property type="match status" value="1"/>
</dbReference>
<evidence type="ECO:0000256" key="10">
    <source>
        <dbReference type="RuleBase" id="RU365068"/>
    </source>
</evidence>
<dbReference type="InterPro" id="IPR000629">
    <property type="entry name" value="RNA-helicase_DEAD-box_CS"/>
</dbReference>
<dbReference type="InterPro" id="IPR027417">
    <property type="entry name" value="P-loop_NTPase"/>
</dbReference>
<sequence>MSSTTLAPSLKWESLNLSDVVFNTIKNHFKFKCMTPIQVESIKNILEKKKDVAAEAVTGSGKTLAFLVPMLELILKRSDPLKKHEVGGLIISPTRELATQTSHVLDEFLINIDNITQMLTLGGNPIETDVKAFNKNGANILVATPGRLEDLLTRKIPNFHLHKSLKSLEMLVLDEADKLLELGFEKSINTVLQYLPTQRRTGLFSATQTKQVAMLVKAGLRNPVMVIVKEKHCLNPKSKQVESVSTPLALQNFYTLCDADKKFAYLVTFLKKHGLNLKYMLFLSTCACVEYFSIILRSLIPEINVFSLHGKMNNKRYKIFDLFCKADRGILLCTDVMARGVDIPEVNWVIQYDPPSNASSFVHRAGRTARVGKNGSSLVMLMPNEDAYVHFIYSNQKVILDLMPQIEVNNLDEVIDKVRKRQLKDRTLFDKANKAFVSYIQAYSKHECHLLLRIKDLEFGKLATGFGLLRLPKMPELKNKVVTDFVPVDIDFNSIKYQNNEREASRQKKLQNYMETGIWPGQIKHKKGLKQTVAWVDAKQKKLERREKRKRKKELKKQMELEGKAKMRKKREQAFSEEELKDLAKDIALMKKLKNKKISKEQFDMEFGGEL</sequence>
<dbReference type="SMART" id="SM00490">
    <property type="entry name" value="HELICc"/>
    <property type="match status" value="1"/>
</dbReference>
<dbReference type="InterPro" id="IPR011545">
    <property type="entry name" value="DEAD/DEAH_box_helicase_dom"/>
</dbReference>
<dbReference type="GO" id="GO:0016887">
    <property type="term" value="F:ATP hydrolysis activity"/>
    <property type="evidence" value="ECO:0007669"/>
    <property type="project" value="RHEA"/>
</dbReference>
<evidence type="ECO:0000259" key="12">
    <source>
        <dbReference type="PROSITE" id="PS51192"/>
    </source>
</evidence>
<evidence type="ECO:0000256" key="4">
    <source>
        <dbReference type="ARBA" id="ARBA00022840"/>
    </source>
</evidence>
<evidence type="ECO:0000313" key="16">
    <source>
        <dbReference type="Proteomes" id="UP000325440"/>
    </source>
</evidence>
<dbReference type="Pfam" id="PF00270">
    <property type="entry name" value="DEAD"/>
    <property type="match status" value="1"/>
</dbReference>
<gene>
    <name evidence="15" type="ORF">CINCED_3A018724</name>
</gene>
<feature type="domain" description="DEAD-box RNA helicase Q" evidence="14">
    <location>
        <begin position="10"/>
        <end position="39"/>
    </location>
</feature>
<evidence type="ECO:0000256" key="3">
    <source>
        <dbReference type="ARBA" id="ARBA00022806"/>
    </source>
</evidence>
<evidence type="ECO:0000259" key="14">
    <source>
        <dbReference type="PROSITE" id="PS51195"/>
    </source>
</evidence>
<feature type="compositionally biased region" description="Basic and acidic residues" evidence="11">
    <location>
        <begin position="556"/>
        <end position="565"/>
    </location>
</feature>
<keyword evidence="5 10" id="KW-0694">RNA-binding</keyword>
<keyword evidence="6" id="KW-0175">Coiled coil</keyword>
<name>A0A5E4MUE4_9HEMI</name>
<dbReference type="AlphaFoldDB" id="A0A5E4MUE4"/>
<dbReference type="EC" id="3.6.4.13" evidence="10"/>
<evidence type="ECO:0000259" key="13">
    <source>
        <dbReference type="PROSITE" id="PS51194"/>
    </source>
</evidence>
<dbReference type="CDD" id="cd18787">
    <property type="entry name" value="SF2_C_DEAD"/>
    <property type="match status" value="1"/>
</dbReference>
<feature type="region of interest" description="Disordered" evidence="11">
    <location>
        <begin position="546"/>
        <end position="573"/>
    </location>
</feature>
<dbReference type="SMART" id="SM00487">
    <property type="entry name" value="DEXDc"/>
    <property type="match status" value="1"/>
</dbReference>
<evidence type="ECO:0000256" key="2">
    <source>
        <dbReference type="ARBA" id="ARBA00022801"/>
    </source>
</evidence>
<dbReference type="PANTHER" id="PTHR24031">
    <property type="entry name" value="RNA HELICASE"/>
    <property type="match status" value="1"/>
</dbReference>
<keyword evidence="4 9" id="KW-0067">ATP-binding</keyword>
<reference evidence="15 16" key="1">
    <citation type="submission" date="2019-08" db="EMBL/GenBank/DDBJ databases">
        <authorList>
            <person name="Alioto T."/>
            <person name="Alioto T."/>
            <person name="Gomez Garrido J."/>
        </authorList>
    </citation>
    <scope>NUCLEOTIDE SEQUENCE [LARGE SCALE GENOMIC DNA]</scope>
</reference>
<keyword evidence="16" id="KW-1185">Reference proteome</keyword>
<feature type="domain" description="Helicase ATP-binding" evidence="12">
    <location>
        <begin position="43"/>
        <end position="226"/>
    </location>
</feature>
<proteinExistence type="inferred from homology"/>
<feature type="domain" description="Helicase C-terminal" evidence="13">
    <location>
        <begin position="269"/>
        <end position="422"/>
    </location>
</feature>
<dbReference type="InterPro" id="IPR014001">
    <property type="entry name" value="Helicase_ATP-bd"/>
</dbReference>
<protein>
    <recommendedName>
        <fullName evidence="10">ATP-dependent RNA helicase</fullName>
        <ecNumber evidence="10">3.6.4.13</ecNumber>
    </recommendedName>
</protein>
<evidence type="ECO:0000256" key="5">
    <source>
        <dbReference type="ARBA" id="ARBA00022884"/>
    </source>
</evidence>
<keyword evidence="1 9" id="KW-0547">Nucleotide-binding</keyword>
<dbReference type="Gene3D" id="3.40.50.300">
    <property type="entry name" value="P-loop containing nucleotide triphosphate hydrolases"/>
    <property type="match status" value="2"/>
</dbReference>
<dbReference type="Pfam" id="PF23681">
    <property type="entry name" value="CTT_SPB4"/>
    <property type="match status" value="1"/>
</dbReference>
<dbReference type="GO" id="GO:0003724">
    <property type="term" value="F:RNA helicase activity"/>
    <property type="evidence" value="ECO:0007669"/>
    <property type="project" value="UniProtKB-EC"/>
</dbReference>
<evidence type="ECO:0000256" key="6">
    <source>
        <dbReference type="ARBA" id="ARBA00023054"/>
    </source>
</evidence>